<comment type="subcellular location">
    <subcellularLocation>
        <location evidence="1">Membrane</location>
        <topology evidence="1">Single-pass membrane protein</topology>
    </subcellularLocation>
</comment>
<gene>
    <name evidence="7" type="ORF">GJ744_008636</name>
</gene>
<feature type="compositionally biased region" description="Polar residues" evidence="5">
    <location>
        <begin position="1"/>
        <end position="17"/>
    </location>
</feature>
<evidence type="ECO:0000313" key="7">
    <source>
        <dbReference type="EMBL" id="KAF7508927.1"/>
    </source>
</evidence>
<reference evidence="7" key="1">
    <citation type="submission" date="2020-02" db="EMBL/GenBank/DDBJ databases">
        <authorList>
            <person name="Palmer J.M."/>
        </authorList>
    </citation>
    <scope>NUCLEOTIDE SEQUENCE</scope>
    <source>
        <strain evidence="7">EPUS1.4</strain>
        <tissue evidence="7">Thallus</tissue>
    </source>
</reference>
<evidence type="ECO:0000256" key="2">
    <source>
        <dbReference type="ARBA" id="ARBA00022692"/>
    </source>
</evidence>
<dbReference type="Proteomes" id="UP000606974">
    <property type="component" value="Unassembled WGS sequence"/>
</dbReference>
<feature type="compositionally biased region" description="Low complexity" evidence="5">
    <location>
        <begin position="139"/>
        <end position="148"/>
    </location>
</feature>
<keyword evidence="2 6" id="KW-0812">Transmembrane</keyword>
<keyword evidence="8" id="KW-1185">Reference proteome</keyword>
<evidence type="ECO:0000256" key="6">
    <source>
        <dbReference type="SAM" id="Phobius"/>
    </source>
</evidence>
<dbReference type="InterPro" id="IPR051694">
    <property type="entry name" value="Immunoregulatory_rcpt-like"/>
</dbReference>
<feature type="region of interest" description="Disordered" evidence="5">
    <location>
        <begin position="49"/>
        <end position="68"/>
    </location>
</feature>
<keyword evidence="3 6" id="KW-1133">Transmembrane helix</keyword>
<keyword evidence="4 6" id="KW-0472">Membrane</keyword>
<evidence type="ECO:0000256" key="4">
    <source>
        <dbReference type="ARBA" id="ARBA00023136"/>
    </source>
</evidence>
<sequence length="568" mass="59008">MSKSESGLSRISGSRTNEGLEGSEVGTRAEYEDGNQSRATTYQELRRRTFLQHSNRARRPSLQRRNAVYEVPRKPVTTIVETIGNAEDAKSDDRDPSRLAPTDVQSLGLQYLTVPAVPSFPSLSNPTVPTVPSYPFHVPSSQSVLSSPPSSPVPSDISCTPTASPTPSPAASPTASPIVNSSGGSTSLESSSNDGVSATSDSTRPTSPVSMINSSYSNTTLITSTRSSETANASSITPSDAAAVSTSTSDSFQQSTLRSTASGAAGAAGAAATLTATATAPVSIGTSGTSNSDESLDKPVSPNTPQVVGGVVGGVAGVAVILLIILYFLRRYRKHLQDRGELLEPDAPRRDAVNTMSMPSSHTPLVAAVAASFKKMRPGSSNTTATAETGTSDRGFQRVAGRKIDPVLVSGGDGYGGNYGAFEKEAAWNKETGAPSSSLPEAQPLAGRSFYRDNADFDSRQNSRTSTPVGGQARFSSDSHGLANDQDDDYYRGPSPDIIAVMRPSPARSPVTTSAGLNPLASHSSGPTLPSDAPPTPTLPSRYITPDGVGRSLVSQDSSRGSRFTESV</sequence>
<feature type="compositionally biased region" description="Polar residues" evidence="5">
    <location>
        <begin position="227"/>
        <end position="238"/>
    </location>
</feature>
<dbReference type="PANTHER" id="PTHR15549">
    <property type="entry name" value="PAIRED IMMUNOGLOBULIN-LIKE TYPE 2 RECEPTOR"/>
    <property type="match status" value="1"/>
</dbReference>
<evidence type="ECO:0000256" key="1">
    <source>
        <dbReference type="ARBA" id="ARBA00004167"/>
    </source>
</evidence>
<feature type="region of interest" description="Disordered" evidence="5">
    <location>
        <begin position="455"/>
        <end position="568"/>
    </location>
</feature>
<comment type="caution">
    <text evidence="7">The sequence shown here is derived from an EMBL/GenBank/DDBJ whole genome shotgun (WGS) entry which is preliminary data.</text>
</comment>
<feature type="compositionally biased region" description="Polar residues" evidence="5">
    <location>
        <begin position="462"/>
        <end position="479"/>
    </location>
</feature>
<dbReference type="GO" id="GO:0071944">
    <property type="term" value="C:cell periphery"/>
    <property type="evidence" value="ECO:0007669"/>
    <property type="project" value="UniProtKB-ARBA"/>
</dbReference>
<feature type="compositionally biased region" description="Polar residues" evidence="5">
    <location>
        <begin position="510"/>
        <end position="528"/>
    </location>
</feature>
<dbReference type="OrthoDB" id="5421784at2759"/>
<dbReference type="AlphaFoldDB" id="A0A8H7AL22"/>
<feature type="region of interest" description="Disordered" evidence="5">
    <location>
        <begin position="227"/>
        <end position="247"/>
    </location>
</feature>
<evidence type="ECO:0000313" key="8">
    <source>
        <dbReference type="Proteomes" id="UP000606974"/>
    </source>
</evidence>
<feature type="compositionally biased region" description="Polar residues" evidence="5">
    <location>
        <begin position="193"/>
        <end position="214"/>
    </location>
</feature>
<feature type="transmembrane region" description="Helical" evidence="6">
    <location>
        <begin position="307"/>
        <end position="329"/>
    </location>
</feature>
<feature type="region of interest" description="Disordered" evidence="5">
    <location>
        <begin position="139"/>
        <end position="214"/>
    </location>
</feature>
<accession>A0A8H7AL22</accession>
<feature type="compositionally biased region" description="Polar residues" evidence="5">
    <location>
        <begin position="34"/>
        <end position="43"/>
    </location>
</feature>
<evidence type="ECO:0000256" key="5">
    <source>
        <dbReference type="SAM" id="MobiDB-lite"/>
    </source>
</evidence>
<organism evidence="7 8">
    <name type="scientific">Endocarpon pusillum</name>
    <dbReference type="NCBI Taxonomy" id="364733"/>
    <lineage>
        <taxon>Eukaryota</taxon>
        <taxon>Fungi</taxon>
        <taxon>Dikarya</taxon>
        <taxon>Ascomycota</taxon>
        <taxon>Pezizomycotina</taxon>
        <taxon>Eurotiomycetes</taxon>
        <taxon>Chaetothyriomycetidae</taxon>
        <taxon>Verrucariales</taxon>
        <taxon>Verrucariaceae</taxon>
        <taxon>Endocarpon</taxon>
    </lineage>
</organism>
<dbReference type="EMBL" id="JAACFV010000048">
    <property type="protein sequence ID" value="KAF7508927.1"/>
    <property type="molecule type" value="Genomic_DNA"/>
</dbReference>
<evidence type="ECO:0000256" key="3">
    <source>
        <dbReference type="ARBA" id="ARBA00022989"/>
    </source>
</evidence>
<proteinExistence type="predicted"/>
<protein>
    <submittedName>
        <fullName evidence="7">Uncharacterized protein</fullName>
    </submittedName>
</protein>
<feature type="compositionally biased region" description="Low complexity" evidence="5">
    <location>
        <begin position="171"/>
        <end position="192"/>
    </location>
</feature>
<dbReference type="GO" id="GO:0016020">
    <property type="term" value="C:membrane"/>
    <property type="evidence" value="ECO:0007669"/>
    <property type="project" value="UniProtKB-SubCell"/>
</dbReference>
<feature type="compositionally biased region" description="Polar residues" evidence="5">
    <location>
        <begin position="553"/>
        <end position="568"/>
    </location>
</feature>
<feature type="region of interest" description="Disordered" evidence="5">
    <location>
        <begin position="1"/>
        <end position="43"/>
    </location>
</feature>
<name>A0A8H7AL22_9EURO</name>